<keyword evidence="1" id="KW-0472">Membrane</keyword>
<evidence type="ECO:0000256" key="1">
    <source>
        <dbReference type="SAM" id="Phobius"/>
    </source>
</evidence>
<organism evidence="2 3">
    <name type="scientific">Acinetobacter junii</name>
    <dbReference type="NCBI Taxonomy" id="40215"/>
    <lineage>
        <taxon>Bacteria</taxon>
        <taxon>Pseudomonadati</taxon>
        <taxon>Pseudomonadota</taxon>
        <taxon>Gammaproteobacteria</taxon>
        <taxon>Moraxellales</taxon>
        <taxon>Moraxellaceae</taxon>
        <taxon>Acinetobacter</taxon>
    </lineage>
</organism>
<sequence>MVRASYAVHRVVVFEVAIIQLAVLSLLSSHQSEVEALFLVALKLWYFVLIVCPAAYTLKSTKRKQRVQKHQLKNLQTHSKTSDVLSL</sequence>
<name>A0AAX1MEX9_ACIJU</name>
<protein>
    <submittedName>
        <fullName evidence="2">DUF1705 domain-containing protein</fullName>
    </submittedName>
</protein>
<accession>A0AAX1MEX9</accession>
<reference evidence="2" key="1">
    <citation type="submission" date="2020-07" db="EMBL/GenBank/DDBJ databases">
        <title>Acinetobacter junii strain YR7 chromosome and plasmid pNDM-YR7.</title>
        <authorList>
            <person name="Tang B."/>
        </authorList>
    </citation>
    <scope>NUCLEOTIDE SEQUENCE</scope>
    <source>
        <strain evidence="2">YR7</strain>
    </source>
</reference>
<evidence type="ECO:0000313" key="3">
    <source>
        <dbReference type="Proteomes" id="UP000679388"/>
    </source>
</evidence>
<gene>
    <name evidence="2" type="ORF">H2677_10980</name>
</gene>
<keyword evidence="1" id="KW-1133">Transmembrane helix</keyword>
<keyword evidence="1" id="KW-0812">Transmembrane</keyword>
<dbReference type="EMBL" id="CP059558">
    <property type="protein sequence ID" value="QUY35786.1"/>
    <property type="molecule type" value="Genomic_DNA"/>
</dbReference>
<dbReference type="Proteomes" id="UP000679388">
    <property type="component" value="Chromosome"/>
</dbReference>
<dbReference type="AlphaFoldDB" id="A0AAX1MEX9"/>
<proteinExistence type="predicted"/>
<evidence type="ECO:0000313" key="2">
    <source>
        <dbReference type="EMBL" id="QUY35786.1"/>
    </source>
</evidence>
<feature type="transmembrane region" description="Helical" evidence="1">
    <location>
        <begin position="12"/>
        <end position="30"/>
    </location>
</feature>
<feature type="transmembrane region" description="Helical" evidence="1">
    <location>
        <begin position="36"/>
        <end position="58"/>
    </location>
</feature>